<protein>
    <recommendedName>
        <fullName evidence="3">HTH marR-type domain-containing protein</fullName>
    </recommendedName>
</protein>
<evidence type="ECO:0008006" key="3">
    <source>
        <dbReference type="Google" id="ProtNLM"/>
    </source>
</evidence>
<dbReference type="EMBL" id="PKUN01000002">
    <property type="protein sequence ID" value="PLX62960.1"/>
    <property type="molecule type" value="Genomic_DNA"/>
</dbReference>
<accession>A0A2N6CZW4</accession>
<evidence type="ECO:0000313" key="2">
    <source>
        <dbReference type="Proteomes" id="UP000235015"/>
    </source>
</evidence>
<gene>
    <name evidence="1" type="ORF">C0630_01995</name>
</gene>
<dbReference type="SUPFAM" id="SSF46785">
    <property type="entry name" value="Winged helix' DNA-binding domain"/>
    <property type="match status" value="1"/>
</dbReference>
<dbReference type="InterPro" id="IPR036390">
    <property type="entry name" value="WH_DNA-bd_sf"/>
</dbReference>
<dbReference type="Gene3D" id="1.10.10.10">
    <property type="entry name" value="Winged helix-like DNA-binding domain superfamily/Winged helix DNA-binding domain"/>
    <property type="match status" value="1"/>
</dbReference>
<dbReference type="Proteomes" id="UP000235015">
    <property type="component" value="Unassembled WGS sequence"/>
</dbReference>
<proteinExistence type="predicted"/>
<organism evidence="1 2">
    <name type="scientific">Sedimenticola selenatireducens</name>
    <dbReference type="NCBI Taxonomy" id="191960"/>
    <lineage>
        <taxon>Bacteria</taxon>
        <taxon>Pseudomonadati</taxon>
        <taxon>Pseudomonadota</taxon>
        <taxon>Gammaproteobacteria</taxon>
        <taxon>Chromatiales</taxon>
        <taxon>Sedimenticolaceae</taxon>
        <taxon>Sedimenticola</taxon>
    </lineage>
</organism>
<dbReference type="STRING" id="1111735.GCA_000428045_02670"/>
<name>A0A2N6CZW4_9GAMM</name>
<comment type="caution">
    <text evidence="1">The sequence shown here is derived from an EMBL/GenBank/DDBJ whole genome shotgun (WGS) entry which is preliminary data.</text>
</comment>
<dbReference type="Pfam" id="PF25212">
    <property type="entry name" value="HVO_A0114"/>
    <property type="match status" value="1"/>
</dbReference>
<dbReference type="InterPro" id="IPR036388">
    <property type="entry name" value="WH-like_DNA-bd_sf"/>
</dbReference>
<dbReference type="AlphaFoldDB" id="A0A2N6CZW4"/>
<evidence type="ECO:0000313" key="1">
    <source>
        <dbReference type="EMBL" id="PLX62960.1"/>
    </source>
</evidence>
<reference evidence="1 2" key="1">
    <citation type="submission" date="2017-11" db="EMBL/GenBank/DDBJ databases">
        <title>Genome-resolved metagenomics identifies genetic mobility, metabolic interactions, and unexpected diversity in perchlorate-reducing communities.</title>
        <authorList>
            <person name="Barnum T.P."/>
            <person name="Figueroa I.A."/>
            <person name="Carlstrom C.I."/>
            <person name="Lucas L.N."/>
            <person name="Engelbrektson A.L."/>
            <person name="Coates J.D."/>
        </authorList>
    </citation>
    <scope>NUCLEOTIDE SEQUENCE [LARGE SCALE GENOMIC DNA]</scope>
    <source>
        <strain evidence="1">BM301</strain>
    </source>
</reference>
<sequence>MARGPYNNSWLILKATSNNCEVIKMTKQHIHIGTEAPDRGFDRFVDAWQRAERGEQSETEVHLNFEDLSMLLAVITPRRLEVLKTLRQEGPMSVRALATTLARDYKNVHGDIRALEEVDLLERTESGTLQAPWDVIDAHLSLVA</sequence>